<organism evidence="1 2">
    <name type="scientific">Trichinella nelsoni</name>
    <dbReference type="NCBI Taxonomy" id="6336"/>
    <lineage>
        <taxon>Eukaryota</taxon>
        <taxon>Metazoa</taxon>
        <taxon>Ecdysozoa</taxon>
        <taxon>Nematoda</taxon>
        <taxon>Enoplea</taxon>
        <taxon>Dorylaimia</taxon>
        <taxon>Trichinellida</taxon>
        <taxon>Trichinellidae</taxon>
        <taxon>Trichinella</taxon>
    </lineage>
</organism>
<keyword evidence="2" id="KW-1185">Reference proteome</keyword>
<dbReference type="Proteomes" id="UP000054630">
    <property type="component" value="Unassembled WGS sequence"/>
</dbReference>
<comment type="caution">
    <text evidence="1">The sequence shown here is derived from an EMBL/GenBank/DDBJ whole genome shotgun (WGS) entry which is preliminary data.</text>
</comment>
<accession>A0A0V0RL31</accession>
<proteinExistence type="predicted"/>
<evidence type="ECO:0000313" key="1">
    <source>
        <dbReference type="EMBL" id="KRX15203.1"/>
    </source>
</evidence>
<evidence type="ECO:0000313" key="2">
    <source>
        <dbReference type="Proteomes" id="UP000054630"/>
    </source>
</evidence>
<dbReference type="OrthoDB" id="5940787at2759"/>
<protein>
    <submittedName>
        <fullName evidence="1">Uncharacterized protein</fullName>
    </submittedName>
</protein>
<gene>
    <name evidence="1" type="ORF">T07_7623</name>
</gene>
<reference evidence="1 2" key="1">
    <citation type="submission" date="2015-01" db="EMBL/GenBank/DDBJ databases">
        <title>Evolution of Trichinella species and genotypes.</title>
        <authorList>
            <person name="Korhonen P.K."/>
            <person name="Edoardo P."/>
            <person name="Giuseppe L.R."/>
            <person name="Gasser R.B."/>
        </authorList>
    </citation>
    <scope>NUCLEOTIDE SEQUENCE [LARGE SCALE GENOMIC DNA]</scope>
    <source>
        <strain evidence="1">ISS37</strain>
    </source>
</reference>
<dbReference type="EMBL" id="JYDL01000138">
    <property type="protein sequence ID" value="KRX15203.1"/>
    <property type="molecule type" value="Genomic_DNA"/>
</dbReference>
<name>A0A0V0RL31_9BILA</name>
<dbReference type="AlphaFoldDB" id="A0A0V0RL31"/>
<sequence>MVAYVRLLSKRFLPLSRQSMASSPLADQKKILQYQRTIRQVDMAIDHDGRVAKNRSSLDIRLSSKSEIQLFHAVKLKNSHTTSYGVLQSEKNAYLQIVNVLLASAVQCIMFLILDASKLKPVLRSDSMTSKIKNDPLFCFTKIKLSKNAEFINQHEKSIHVWLPRRTV</sequence>